<gene>
    <name evidence="8" type="ORF">LCGC14_1701010</name>
</gene>
<dbReference type="GO" id="GO:0005737">
    <property type="term" value="C:cytoplasm"/>
    <property type="evidence" value="ECO:0007669"/>
    <property type="project" value="InterPro"/>
</dbReference>
<dbReference type="EC" id="3.1.1.61" evidence="4"/>
<dbReference type="Gene3D" id="3.40.50.2300">
    <property type="match status" value="1"/>
</dbReference>
<evidence type="ECO:0000256" key="2">
    <source>
        <dbReference type="ARBA" id="ARBA00022500"/>
    </source>
</evidence>
<dbReference type="InterPro" id="IPR008248">
    <property type="entry name" value="CheB-like"/>
</dbReference>
<dbReference type="PROSITE" id="PS50122">
    <property type="entry name" value="CHEB"/>
    <property type="match status" value="1"/>
</dbReference>
<evidence type="ECO:0000256" key="1">
    <source>
        <dbReference type="ARBA" id="ARBA00022490"/>
    </source>
</evidence>
<dbReference type="GO" id="GO:0000156">
    <property type="term" value="F:phosphorelay response regulator activity"/>
    <property type="evidence" value="ECO:0007669"/>
    <property type="project" value="InterPro"/>
</dbReference>
<evidence type="ECO:0000256" key="5">
    <source>
        <dbReference type="ARBA" id="ARBA00048267"/>
    </source>
</evidence>
<dbReference type="HAMAP" id="MF_00099">
    <property type="entry name" value="CheB_chemtxs"/>
    <property type="match status" value="1"/>
</dbReference>
<dbReference type="InterPro" id="IPR001789">
    <property type="entry name" value="Sig_transdc_resp-reg_receiver"/>
</dbReference>
<dbReference type="PANTHER" id="PTHR42872:SF6">
    <property type="entry name" value="PROTEIN-GLUTAMATE METHYLESTERASE_PROTEIN-GLUTAMINE GLUTAMINASE"/>
    <property type="match status" value="1"/>
</dbReference>
<dbReference type="GO" id="GO:0006935">
    <property type="term" value="P:chemotaxis"/>
    <property type="evidence" value="ECO:0007669"/>
    <property type="project" value="UniProtKB-KW"/>
</dbReference>
<proteinExistence type="inferred from homology"/>
<feature type="domain" description="Response regulatory" evidence="6">
    <location>
        <begin position="8"/>
        <end position="125"/>
    </location>
</feature>
<accession>A0A0F9KHY8</accession>
<reference evidence="8" key="1">
    <citation type="journal article" date="2015" name="Nature">
        <title>Complex archaea that bridge the gap between prokaryotes and eukaryotes.</title>
        <authorList>
            <person name="Spang A."/>
            <person name="Saw J.H."/>
            <person name="Jorgensen S.L."/>
            <person name="Zaremba-Niedzwiedzka K."/>
            <person name="Martijn J."/>
            <person name="Lind A.E."/>
            <person name="van Eijk R."/>
            <person name="Schleper C."/>
            <person name="Guy L."/>
            <person name="Ettema T.J."/>
        </authorList>
    </citation>
    <scope>NUCLEOTIDE SEQUENCE</scope>
</reference>
<feature type="domain" description="CheB-type methylesterase" evidence="7">
    <location>
        <begin position="275"/>
        <end position="465"/>
    </location>
</feature>
<comment type="catalytic activity">
    <reaction evidence="5">
        <text>[protein]-L-glutamate 5-O-methyl ester + H2O = L-glutamyl-[protein] + methanol + H(+)</text>
        <dbReference type="Rhea" id="RHEA:23236"/>
        <dbReference type="Rhea" id="RHEA-COMP:10208"/>
        <dbReference type="Rhea" id="RHEA-COMP:10311"/>
        <dbReference type="ChEBI" id="CHEBI:15377"/>
        <dbReference type="ChEBI" id="CHEBI:15378"/>
        <dbReference type="ChEBI" id="CHEBI:17790"/>
        <dbReference type="ChEBI" id="CHEBI:29973"/>
        <dbReference type="ChEBI" id="CHEBI:82795"/>
        <dbReference type="EC" id="3.1.1.61"/>
    </reaction>
</comment>
<keyword evidence="3" id="KW-0378">Hydrolase</keyword>
<evidence type="ECO:0000313" key="8">
    <source>
        <dbReference type="EMBL" id="KKM14945.1"/>
    </source>
</evidence>
<dbReference type="Pfam" id="PF00072">
    <property type="entry name" value="Response_reg"/>
    <property type="match status" value="1"/>
</dbReference>
<dbReference type="CDD" id="cd16432">
    <property type="entry name" value="CheB_Rec"/>
    <property type="match status" value="1"/>
</dbReference>
<evidence type="ECO:0000259" key="6">
    <source>
        <dbReference type="PROSITE" id="PS50110"/>
    </source>
</evidence>
<evidence type="ECO:0000256" key="4">
    <source>
        <dbReference type="ARBA" id="ARBA00039140"/>
    </source>
</evidence>
<dbReference type="InterPro" id="IPR035909">
    <property type="entry name" value="CheB_C"/>
</dbReference>
<evidence type="ECO:0000256" key="3">
    <source>
        <dbReference type="ARBA" id="ARBA00022801"/>
    </source>
</evidence>
<dbReference type="NCBIfam" id="NF001965">
    <property type="entry name" value="PRK00742.1"/>
    <property type="match status" value="1"/>
</dbReference>
<dbReference type="AlphaFoldDB" id="A0A0F9KHY8"/>
<dbReference type="SUPFAM" id="SSF52738">
    <property type="entry name" value="Methylesterase CheB, C-terminal domain"/>
    <property type="match status" value="1"/>
</dbReference>
<dbReference type="InterPro" id="IPR000673">
    <property type="entry name" value="Sig_transdc_resp-reg_Me-estase"/>
</dbReference>
<sequence>MNDSSLVHVVVADDSAYLRKKIADILNKNELINIIDFAKNGEEAVDKVKKHNPDVLVLDLVMPKMNGLDAFKLIMEESPTPTVILSAISPKNLDSSIQALLMGAFDYIIKPGGIGAKDLPRFREELLAKVLLASQSKIKEIFGSDKSRIKKGKSIRQDRINEIFDFGKYLNMLTPVEETEEKQEIIDIGKTSKGEVSPDSETGFEKTSTKINKVGVEGSGESGIVKPIKPKISSKSMKSTVSKTRINSKIQKGSTINSLQIESRFTPNLTPVKNALITSNVLVIGASVGGPRTITAVLKGFPITFPAPILVVQHLSAHFTEAFAQNLDIECKLNVKVATNGEHLRSGIVYISPGENHMEITVQDRKPSIRIYKGKPVNFCMPSIDVLFFSAARIFRNKTMGVILTGMGTDGVEGLGAIKRLGGKTIAESEETCILFAMPKTAAEKGYANFVLPNYEIHERILKFI</sequence>
<evidence type="ECO:0000259" key="7">
    <source>
        <dbReference type="PROSITE" id="PS50122"/>
    </source>
</evidence>
<organism evidence="8">
    <name type="scientific">marine sediment metagenome</name>
    <dbReference type="NCBI Taxonomy" id="412755"/>
    <lineage>
        <taxon>unclassified sequences</taxon>
        <taxon>metagenomes</taxon>
        <taxon>ecological metagenomes</taxon>
    </lineage>
</organism>
<keyword evidence="2" id="KW-0145">Chemotaxis</keyword>
<dbReference type="PANTHER" id="PTHR42872">
    <property type="entry name" value="PROTEIN-GLUTAMATE METHYLESTERASE/PROTEIN-GLUTAMINE GLUTAMINASE"/>
    <property type="match status" value="1"/>
</dbReference>
<dbReference type="SMART" id="SM00448">
    <property type="entry name" value="REC"/>
    <property type="match status" value="1"/>
</dbReference>
<keyword evidence="1" id="KW-0963">Cytoplasm</keyword>
<dbReference type="EMBL" id="LAZR01015026">
    <property type="protein sequence ID" value="KKM14945.1"/>
    <property type="molecule type" value="Genomic_DNA"/>
</dbReference>
<dbReference type="Gene3D" id="3.40.50.180">
    <property type="entry name" value="Methylesterase CheB, C-terminal domain"/>
    <property type="match status" value="1"/>
</dbReference>
<dbReference type="GO" id="GO:0008984">
    <property type="term" value="F:protein-glutamate methylesterase activity"/>
    <property type="evidence" value="ECO:0007669"/>
    <property type="project" value="UniProtKB-EC"/>
</dbReference>
<dbReference type="InterPro" id="IPR011006">
    <property type="entry name" value="CheY-like_superfamily"/>
</dbReference>
<name>A0A0F9KHY8_9ZZZZ</name>
<dbReference type="CDD" id="cd17541">
    <property type="entry name" value="REC_CheB-like"/>
    <property type="match status" value="1"/>
</dbReference>
<dbReference type="SUPFAM" id="SSF52172">
    <property type="entry name" value="CheY-like"/>
    <property type="match status" value="1"/>
</dbReference>
<dbReference type="PROSITE" id="PS50110">
    <property type="entry name" value="RESPONSE_REGULATORY"/>
    <property type="match status" value="1"/>
</dbReference>
<protein>
    <recommendedName>
        <fullName evidence="4">protein-glutamate methylesterase</fullName>
        <ecNumber evidence="4">3.1.1.61</ecNumber>
    </recommendedName>
</protein>
<dbReference type="Pfam" id="PF01339">
    <property type="entry name" value="CheB_methylest"/>
    <property type="match status" value="1"/>
</dbReference>
<comment type="caution">
    <text evidence="8">The sequence shown here is derived from an EMBL/GenBank/DDBJ whole genome shotgun (WGS) entry which is preliminary data.</text>
</comment>